<evidence type="ECO:0000313" key="2">
    <source>
        <dbReference type="Proteomes" id="UP000234341"/>
    </source>
</evidence>
<accession>A0A2N5C355</accession>
<dbReference type="EMBL" id="PJRP01000024">
    <property type="protein sequence ID" value="PLP96652.1"/>
    <property type="molecule type" value="Genomic_DNA"/>
</dbReference>
<dbReference type="Proteomes" id="UP000234341">
    <property type="component" value="Unassembled WGS sequence"/>
</dbReference>
<comment type="caution">
    <text evidence="1">The sequence shown here is derived from an EMBL/GenBank/DDBJ whole genome shotgun (WGS) entry which is preliminary data.</text>
</comment>
<proteinExistence type="predicted"/>
<dbReference type="AlphaFoldDB" id="A0A2N5C355"/>
<organism evidence="1 2">
    <name type="scientific">Cupriavidus pauculus</name>
    <dbReference type="NCBI Taxonomy" id="82633"/>
    <lineage>
        <taxon>Bacteria</taxon>
        <taxon>Pseudomonadati</taxon>
        <taxon>Pseudomonadota</taxon>
        <taxon>Betaproteobacteria</taxon>
        <taxon>Burkholderiales</taxon>
        <taxon>Burkholderiaceae</taxon>
        <taxon>Cupriavidus</taxon>
    </lineage>
</organism>
<protein>
    <submittedName>
        <fullName evidence="1">Uncharacterized protein</fullName>
    </submittedName>
</protein>
<sequence>MKGARGKGGMAALALLLAGSTVISVEGAHNQIRDAGGHGGGAVPAPDDAPTWLERLERIERALGMAHRNGQR</sequence>
<name>A0A2N5C355_9BURK</name>
<gene>
    <name evidence="1" type="ORF">CYJ10_31050</name>
</gene>
<evidence type="ECO:0000313" key="1">
    <source>
        <dbReference type="EMBL" id="PLP96652.1"/>
    </source>
</evidence>
<reference evidence="1 2" key="1">
    <citation type="submission" date="2017-12" db="EMBL/GenBank/DDBJ databases">
        <title>Genome sequence of the active heterotrophic nitrifier-denitrifier, Cupriavidus pauculus UM1.</title>
        <authorList>
            <person name="Putonti C."/>
            <person name="Castignetti D."/>
        </authorList>
    </citation>
    <scope>NUCLEOTIDE SEQUENCE [LARGE SCALE GENOMIC DNA]</scope>
    <source>
        <strain evidence="1 2">UM1</strain>
    </source>
</reference>